<reference evidence="8" key="2">
    <citation type="journal article" date="2021" name="PeerJ">
        <title>Extensive microbial diversity within the chicken gut microbiome revealed by metagenomics and culture.</title>
        <authorList>
            <person name="Gilroy R."/>
            <person name="Ravi A."/>
            <person name="Getino M."/>
            <person name="Pursley I."/>
            <person name="Horton D.L."/>
            <person name="Alikhan N.F."/>
            <person name="Baker D."/>
            <person name="Gharbi K."/>
            <person name="Hall N."/>
            <person name="Watson M."/>
            <person name="Adriaenssens E.M."/>
            <person name="Foster-Nyarko E."/>
            <person name="Jarju S."/>
            <person name="Secka A."/>
            <person name="Antonio M."/>
            <person name="Oren A."/>
            <person name="Chaudhuri R.R."/>
            <person name="La Ragione R."/>
            <person name="Hildebrand F."/>
            <person name="Pallen M.J."/>
        </authorList>
    </citation>
    <scope>NUCLEOTIDE SEQUENCE</scope>
    <source>
        <strain evidence="8">ChiBcec2-4451</strain>
    </source>
</reference>
<evidence type="ECO:0000256" key="7">
    <source>
        <dbReference type="SAM" id="SignalP"/>
    </source>
</evidence>
<feature type="chain" id="PRO_5039110957" evidence="7">
    <location>
        <begin position="21"/>
        <end position="447"/>
    </location>
</feature>
<feature type="signal peptide" evidence="7">
    <location>
        <begin position="1"/>
        <end position="20"/>
    </location>
</feature>
<comment type="caution">
    <text evidence="8">The sequence shown here is derived from an EMBL/GenBank/DDBJ whole genome shotgun (WGS) entry which is preliminary data.</text>
</comment>
<dbReference type="Pfam" id="PF13416">
    <property type="entry name" value="SBP_bac_8"/>
    <property type="match status" value="1"/>
</dbReference>
<keyword evidence="2 7" id="KW-0732">Signal</keyword>
<feature type="compositionally biased region" description="Acidic residues" evidence="6">
    <location>
        <begin position="40"/>
        <end position="54"/>
    </location>
</feature>
<evidence type="ECO:0000256" key="4">
    <source>
        <dbReference type="ARBA" id="ARBA00023139"/>
    </source>
</evidence>
<evidence type="ECO:0000256" key="1">
    <source>
        <dbReference type="ARBA" id="ARBA00022475"/>
    </source>
</evidence>
<dbReference type="Proteomes" id="UP000886723">
    <property type="component" value="Unassembled WGS sequence"/>
</dbReference>
<evidence type="ECO:0000313" key="9">
    <source>
        <dbReference type="Proteomes" id="UP000886723"/>
    </source>
</evidence>
<gene>
    <name evidence="8" type="ORF">IAA63_07910</name>
</gene>
<dbReference type="EMBL" id="DVON01000171">
    <property type="protein sequence ID" value="HIV13047.1"/>
    <property type="molecule type" value="Genomic_DNA"/>
</dbReference>
<dbReference type="InterPro" id="IPR050490">
    <property type="entry name" value="Bact_solute-bd_prot1"/>
</dbReference>
<dbReference type="SUPFAM" id="SSF53850">
    <property type="entry name" value="Periplasmic binding protein-like II"/>
    <property type="match status" value="1"/>
</dbReference>
<evidence type="ECO:0000313" key="8">
    <source>
        <dbReference type="EMBL" id="HIV13047.1"/>
    </source>
</evidence>
<feature type="region of interest" description="Disordered" evidence="6">
    <location>
        <begin position="25"/>
        <end position="60"/>
    </location>
</feature>
<dbReference type="PANTHER" id="PTHR43649:SF33">
    <property type="entry name" value="POLYGALACTURONAN_RHAMNOGALACTURONAN-BINDING PROTEIN YTCQ"/>
    <property type="match status" value="1"/>
</dbReference>
<dbReference type="Gene3D" id="3.40.190.10">
    <property type="entry name" value="Periplasmic binding protein-like II"/>
    <property type="match status" value="2"/>
</dbReference>
<keyword evidence="1" id="KW-1003">Cell membrane</keyword>
<dbReference type="InterPro" id="IPR006059">
    <property type="entry name" value="SBP"/>
</dbReference>
<reference evidence="8" key="1">
    <citation type="submission" date="2020-10" db="EMBL/GenBank/DDBJ databases">
        <authorList>
            <person name="Gilroy R."/>
        </authorList>
    </citation>
    <scope>NUCLEOTIDE SEQUENCE</scope>
    <source>
        <strain evidence="8">ChiBcec2-4451</strain>
    </source>
</reference>
<dbReference type="PROSITE" id="PS51257">
    <property type="entry name" value="PROKAR_LIPOPROTEIN"/>
    <property type="match status" value="1"/>
</dbReference>
<dbReference type="PANTHER" id="PTHR43649">
    <property type="entry name" value="ARABINOSE-BINDING PROTEIN-RELATED"/>
    <property type="match status" value="1"/>
</dbReference>
<proteinExistence type="predicted"/>
<keyword evidence="3" id="KW-0472">Membrane</keyword>
<name>A0A9D1T668_9FIRM</name>
<accession>A0A9D1T668</accession>
<keyword evidence="5" id="KW-0449">Lipoprotein</keyword>
<keyword evidence="4" id="KW-0564">Palmitate</keyword>
<evidence type="ECO:0000256" key="5">
    <source>
        <dbReference type="ARBA" id="ARBA00023288"/>
    </source>
</evidence>
<sequence>MKRRWIACLCAAAMVMGMTACGGGEDGAKESANTTATDDGASEEAESDSAEDTGDSSSDGDVLTLEFFQQKMEEGPQKGYQEIIDKFNAENSDVQIEMNTVPDAGTVLTSRIASGDIPVLFSDYPTQVQFAQKVANGYVQDLSDQEFLNNVEESALEMTKQDDGKYYALPYSRNYMGVYYNQEIFEENNLEVPETWDEFMEVCETLQNAGITPIGLMGQDPGRVGHGFQCMTVAWDPEGVEAIEKTVAGENKLAEDEGFRSVAEKTVQLLEYCNTDILGLADTTCWENFANGQYAMCITGSYARGTLLIANPDLKMGVFPLPNDTKETTNTLAGIDAAVCVSAQATDEEKEAAYRFLAYLAEPENAQIFCDNDGAPSCITGVTPNYEGIEPMMDLINAGQVHDWMASTIDNNIVTDLYNVTQGFWSERDVDTYLQQMDESIAITSAE</sequence>
<organism evidence="8 9">
    <name type="scientific">Candidatus Pullilachnospira stercoravium</name>
    <dbReference type="NCBI Taxonomy" id="2840913"/>
    <lineage>
        <taxon>Bacteria</taxon>
        <taxon>Bacillati</taxon>
        <taxon>Bacillota</taxon>
        <taxon>Clostridia</taxon>
        <taxon>Lachnospirales</taxon>
        <taxon>Lachnospiraceae</taxon>
        <taxon>Lachnospiraceae incertae sedis</taxon>
        <taxon>Candidatus Pullilachnospira</taxon>
    </lineage>
</organism>
<evidence type="ECO:0000256" key="2">
    <source>
        <dbReference type="ARBA" id="ARBA00022729"/>
    </source>
</evidence>
<evidence type="ECO:0000256" key="6">
    <source>
        <dbReference type="SAM" id="MobiDB-lite"/>
    </source>
</evidence>
<evidence type="ECO:0000256" key="3">
    <source>
        <dbReference type="ARBA" id="ARBA00023136"/>
    </source>
</evidence>
<dbReference type="AlphaFoldDB" id="A0A9D1T668"/>
<protein>
    <submittedName>
        <fullName evidence="8">Extracellular solute-binding protein</fullName>
    </submittedName>
</protein>